<sequence length="112" mass="13218">MYQKCVVCLAYLELCTIGKTIRHTPEEQALLGRRVLRIYHESGRIYGAGKIRYLLAQNYSDYRKISIERIQISMKCQKNRSIVIKKFKADKHAKKLLKNYQNLLKQVFLLLV</sequence>
<dbReference type="Proteomes" id="UP000014160">
    <property type="component" value="Unassembled WGS sequence"/>
</dbReference>
<organism evidence="1 3">
    <name type="scientific">Enterococcus gilvus ATCC BAA-350</name>
    <dbReference type="NCBI Taxonomy" id="1158614"/>
    <lineage>
        <taxon>Bacteria</taxon>
        <taxon>Bacillati</taxon>
        <taxon>Bacillota</taxon>
        <taxon>Bacilli</taxon>
        <taxon>Lactobacillales</taxon>
        <taxon>Enterococcaceae</taxon>
        <taxon>Enterococcus</taxon>
    </lineage>
</organism>
<dbReference type="Proteomes" id="UP000013750">
    <property type="component" value="Unassembled WGS sequence"/>
</dbReference>
<evidence type="ECO:0000313" key="3">
    <source>
        <dbReference type="Proteomes" id="UP000013750"/>
    </source>
</evidence>
<dbReference type="AlphaFoldDB" id="R2V2B6"/>
<reference evidence="2 4" key="2">
    <citation type="submission" date="2013-03" db="EMBL/GenBank/DDBJ databases">
        <title>The Genome Sequence of Enterococcus gilvus ATCC BAA-350 (PacBio/Illumina hybrid assembly).</title>
        <authorList>
            <consortium name="The Broad Institute Genomics Platform"/>
            <consortium name="The Broad Institute Genome Sequencing Center for Infectious Disease"/>
            <person name="Earl A."/>
            <person name="Russ C."/>
            <person name="Gilmore M."/>
            <person name="Surin D."/>
            <person name="Walker B."/>
            <person name="Young S."/>
            <person name="Zeng Q."/>
            <person name="Gargeya S."/>
            <person name="Fitzgerald M."/>
            <person name="Haas B."/>
            <person name="Abouelleil A."/>
            <person name="Allen A.W."/>
            <person name="Alvarado L."/>
            <person name="Arachchi H.M."/>
            <person name="Berlin A.M."/>
            <person name="Chapman S.B."/>
            <person name="Gainer-Dewar J."/>
            <person name="Goldberg J."/>
            <person name="Griggs A."/>
            <person name="Gujja S."/>
            <person name="Hansen M."/>
            <person name="Howarth C."/>
            <person name="Imamovic A."/>
            <person name="Ireland A."/>
            <person name="Larimer J."/>
            <person name="McCowan C."/>
            <person name="Murphy C."/>
            <person name="Pearson M."/>
            <person name="Poon T.W."/>
            <person name="Priest M."/>
            <person name="Roberts A."/>
            <person name="Saif S."/>
            <person name="Shea T."/>
            <person name="Sisk P."/>
            <person name="Sykes S."/>
            <person name="Wortman J."/>
            <person name="Nusbaum C."/>
            <person name="Birren B."/>
        </authorList>
    </citation>
    <scope>NUCLEOTIDE SEQUENCE [LARGE SCALE GENOMIC DNA]</scope>
    <source>
        <strain evidence="2 4">ATCC BAA-350</strain>
    </source>
</reference>
<dbReference type="PATRIC" id="fig|1158614.3.peg.4089"/>
<dbReference type="HOGENOM" id="CLU_2142042_0_0_9"/>
<evidence type="ECO:0008006" key="5">
    <source>
        <dbReference type="Google" id="ProtNLM"/>
    </source>
</evidence>
<comment type="caution">
    <text evidence="1">The sequence shown here is derived from an EMBL/GenBank/DDBJ whole genome shotgun (WGS) entry which is preliminary data.</text>
</comment>
<accession>R2V2B6</accession>
<reference evidence="1 3" key="1">
    <citation type="submission" date="2013-02" db="EMBL/GenBank/DDBJ databases">
        <title>The Genome Sequence of Enterococcus gilvus ATCC BAA-350.</title>
        <authorList>
            <consortium name="The Broad Institute Genome Sequencing Platform"/>
            <consortium name="The Broad Institute Genome Sequencing Center for Infectious Disease"/>
            <person name="Earl A.M."/>
            <person name="Gilmore M.S."/>
            <person name="Lebreton F."/>
            <person name="Walker B."/>
            <person name="Young S.K."/>
            <person name="Zeng Q."/>
            <person name="Gargeya S."/>
            <person name="Fitzgerald M."/>
            <person name="Haas B."/>
            <person name="Abouelleil A."/>
            <person name="Alvarado L."/>
            <person name="Arachchi H.M."/>
            <person name="Berlin A.M."/>
            <person name="Chapman S.B."/>
            <person name="Dewar J."/>
            <person name="Goldberg J."/>
            <person name="Griggs A."/>
            <person name="Gujja S."/>
            <person name="Hansen M."/>
            <person name="Howarth C."/>
            <person name="Imamovic A."/>
            <person name="Larimer J."/>
            <person name="McCowan C."/>
            <person name="Murphy C."/>
            <person name="Neiman D."/>
            <person name="Pearson M."/>
            <person name="Priest M."/>
            <person name="Roberts A."/>
            <person name="Saif S."/>
            <person name="Shea T."/>
            <person name="Sisk P."/>
            <person name="Sykes S."/>
            <person name="Wortman J."/>
            <person name="Nusbaum C."/>
            <person name="Birren B."/>
        </authorList>
    </citation>
    <scope>NUCLEOTIDE SEQUENCE [LARGE SCALE GENOMIC DNA]</scope>
    <source>
        <strain evidence="1 3">ATCC BAA-350</strain>
    </source>
</reference>
<dbReference type="EMBL" id="ASWH01000003">
    <property type="protein sequence ID" value="EOW78390.1"/>
    <property type="molecule type" value="Genomic_DNA"/>
</dbReference>
<gene>
    <name evidence="2" type="ORF">I592_03983</name>
    <name evidence="1" type="ORF">UKC_04108</name>
</gene>
<evidence type="ECO:0000313" key="1">
    <source>
        <dbReference type="EMBL" id="EOI51891.1"/>
    </source>
</evidence>
<proteinExistence type="predicted"/>
<evidence type="ECO:0000313" key="4">
    <source>
        <dbReference type="Proteomes" id="UP000014160"/>
    </source>
</evidence>
<dbReference type="EMBL" id="AJDQ01000028">
    <property type="protein sequence ID" value="EOI51891.1"/>
    <property type="molecule type" value="Genomic_DNA"/>
</dbReference>
<keyword evidence="4" id="KW-1185">Reference proteome</keyword>
<name>R2V2B6_9ENTE</name>
<evidence type="ECO:0000313" key="2">
    <source>
        <dbReference type="EMBL" id="EOW78390.1"/>
    </source>
</evidence>
<protein>
    <recommendedName>
        <fullName evidence="5">HTH-like domain-containing protein</fullName>
    </recommendedName>
</protein>